<evidence type="ECO:0000313" key="2">
    <source>
        <dbReference type="EMBL" id="TKA81792.1"/>
    </source>
</evidence>
<comment type="caution">
    <text evidence="2">The sequence shown here is derived from an EMBL/GenBank/DDBJ whole genome shotgun (WGS) entry which is preliminary data.</text>
</comment>
<organism evidence="2 3">
    <name type="scientific">Friedmanniomyces simplex</name>
    <dbReference type="NCBI Taxonomy" id="329884"/>
    <lineage>
        <taxon>Eukaryota</taxon>
        <taxon>Fungi</taxon>
        <taxon>Dikarya</taxon>
        <taxon>Ascomycota</taxon>
        <taxon>Pezizomycotina</taxon>
        <taxon>Dothideomycetes</taxon>
        <taxon>Dothideomycetidae</taxon>
        <taxon>Mycosphaerellales</taxon>
        <taxon>Teratosphaeriaceae</taxon>
        <taxon>Friedmanniomyces</taxon>
    </lineage>
</organism>
<evidence type="ECO:0000313" key="3">
    <source>
        <dbReference type="Proteomes" id="UP000309340"/>
    </source>
</evidence>
<dbReference type="InterPro" id="IPR038291">
    <property type="entry name" value="SAP30_C_sf"/>
</dbReference>
<sequence length="456" mass="48737">MAHARSRINGAAGHQNGSGLKELALATTESGNVVAPGQSTGMAWGTASTEMLNTYRVAHNLTTPAAFTSPYHQAMLTNPGIGRQSPTMARRKEKRRVAKEQLALAVRKNFNSAAVSETDVVVELVYKVRHQAHCKMRDVHCVLVEASGVGGAMSHIRQAVIEEGEPYDQRVRNLEETVAVAEINIHNLQSDIQSAVEASTAAQEALNRSQAGLAGLHQDLNDRVREHAGQKVKLREAIDRADAVKKAAATRAAEVYLRNKSPDEAAPGPSHDVTAGLSKDNYGAEAENEPIVPAQEADIADAEPNERAGMVSADAAEIAAGRPKRKTGPPQRLPSTDGPSEKKRRKKSHPKTVSRSVPGGLVEENPRSPSPPEETYAFNNRLDSDPDYEEGTEESAARGGPAKKVSFGGILGPHEPSRKPTAGRGGRKTVSSRGKTGKSSLKPARARAPEFEDEEG</sequence>
<dbReference type="OrthoDB" id="510958at2759"/>
<name>A0A4U0XVB0_9PEZI</name>
<accession>A0A4U0XVB0</accession>
<reference evidence="2 3" key="1">
    <citation type="submission" date="2017-03" db="EMBL/GenBank/DDBJ databases">
        <title>Genomes of endolithic fungi from Antarctica.</title>
        <authorList>
            <person name="Coleine C."/>
            <person name="Masonjones S."/>
            <person name="Stajich J.E."/>
        </authorList>
    </citation>
    <scope>NUCLEOTIDE SEQUENCE [LARGE SCALE GENOMIC DNA]</scope>
    <source>
        <strain evidence="2 3">CCFEE 5184</strain>
    </source>
</reference>
<dbReference type="Proteomes" id="UP000309340">
    <property type="component" value="Unassembled WGS sequence"/>
</dbReference>
<proteinExistence type="predicted"/>
<feature type="region of interest" description="Disordered" evidence="1">
    <location>
        <begin position="259"/>
        <end position="278"/>
    </location>
</feature>
<evidence type="ECO:0000256" key="1">
    <source>
        <dbReference type="SAM" id="MobiDB-lite"/>
    </source>
</evidence>
<gene>
    <name evidence="2" type="ORF">B0A55_02159</name>
</gene>
<dbReference type="STRING" id="329884.A0A4U0XVB0"/>
<feature type="compositionally biased region" description="Polar residues" evidence="1">
    <location>
        <begin position="429"/>
        <end position="439"/>
    </location>
</feature>
<feature type="region of interest" description="Disordered" evidence="1">
    <location>
        <begin position="319"/>
        <end position="456"/>
    </location>
</feature>
<dbReference type="Gene3D" id="6.10.160.20">
    <property type="match status" value="1"/>
</dbReference>
<feature type="compositionally biased region" description="Basic residues" evidence="1">
    <location>
        <begin position="342"/>
        <end position="352"/>
    </location>
</feature>
<protein>
    <submittedName>
        <fullName evidence="2">Uncharacterized protein</fullName>
    </submittedName>
</protein>
<keyword evidence="3" id="KW-1185">Reference proteome</keyword>
<dbReference type="EMBL" id="NAJQ01000045">
    <property type="protein sequence ID" value="TKA81792.1"/>
    <property type="molecule type" value="Genomic_DNA"/>
</dbReference>
<dbReference type="AlphaFoldDB" id="A0A4U0XVB0"/>